<dbReference type="InterPro" id="IPR025857">
    <property type="entry name" value="MacB_PCD"/>
</dbReference>
<feature type="domain" description="MacB-like periplasmic core" evidence="8">
    <location>
        <begin position="20"/>
        <end position="242"/>
    </location>
</feature>
<evidence type="ECO:0000256" key="5">
    <source>
        <dbReference type="ARBA" id="ARBA00023136"/>
    </source>
</evidence>
<accession>A0ABW5KH52</accession>
<dbReference type="Pfam" id="PF02687">
    <property type="entry name" value="FtsX"/>
    <property type="match status" value="2"/>
</dbReference>
<evidence type="ECO:0000313" key="10">
    <source>
        <dbReference type="Proteomes" id="UP001597545"/>
    </source>
</evidence>
<name>A0ABW5KH52_9SPHI</name>
<dbReference type="RefSeq" id="WP_380902520.1">
    <property type="nucleotide sequence ID" value="NZ_JBHUEG010000007.1"/>
</dbReference>
<evidence type="ECO:0000256" key="3">
    <source>
        <dbReference type="ARBA" id="ARBA00022692"/>
    </source>
</evidence>
<feature type="domain" description="ABC3 transporter permease C-terminal" evidence="7">
    <location>
        <begin position="702"/>
        <end position="814"/>
    </location>
</feature>
<feature type="transmembrane region" description="Helical" evidence="6">
    <location>
        <begin position="750"/>
        <end position="767"/>
    </location>
</feature>
<keyword evidence="4 6" id="KW-1133">Transmembrane helix</keyword>
<comment type="subcellular location">
    <subcellularLocation>
        <location evidence="1">Cell membrane</location>
        <topology evidence="1">Multi-pass membrane protein</topology>
    </subcellularLocation>
</comment>
<dbReference type="PANTHER" id="PTHR30572:SF18">
    <property type="entry name" value="ABC-TYPE MACROLIDE FAMILY EXPORT SYSTEM PERMEASE COMPONENT 2"/>
    <property type="match status" value="1"/>
</dbReference>
<evidence type="ECO:0000256" key="6">
    <source>
        <dbReference type="SAM" id="Phobius"/>
    </source>
</evidence>
<feature type="transmembrane region" description="Helical" evidence="6">
    <location>
        <begin position="701"/>
        <end position="723"/>
    </location>
</feature>
<dbReference type="InterPro" id="IPR003838">
    <property type="entry name" value="ABC3_permease_C"/>
</dbReference>
<feature type="transmembrane region" description="Helical" evidence="6">
    <location>
        <begin position="301"/>
        <end position="323"/>
    </location>
</feature>
<evidence type="ECO:0000259" key="8">
    <source>
        <dbReference type="Pfam" id="PF12704"/>
    </source>
</evidence>
<evidence type="ECO:0000259" key="7">
    <source>
        <dbReference type="Pfam" id="PF02687"/>
    </source>
</evidence>
<evidence type="ECO:0000313" key="9">
    <source>
        <dbReference type="EMBL" id="MFD2547605.1"/>
    </source>
</evidence>
<feature type="transmembrane region" description="Helical" evidence="6">
    <location>
        <begin position="445"/>
        <end position="464"/>
    </location>
</feature>
<dbReference type="PANTHER" id="PTHR30572">
    <property type="entry name" value="MEMBRANE COMPONENT OF TRANSPORTER-RELATED"/>
    <property type="match status" value="1"/>
</dbReference>
<sequence length="821" mass="93114">MNSIIFKNSIRHLFRNKLYTILNVLGLSIGISACWVIYKFVSYELSFENGIENKEHTYRLISKFGEDGEFNFSGGISSPIYFYMKEELAGIERVVPVFRRYTKSVRVPLDERDEGKKEYFDLTDQEIIKTEPNYFDMVPYEWLAGDKNTALDNPFKVVLTDTRAKHYFPNTSYENMLGRTLVYDDTIQVAVTGVIKTLDFPTEFKGQEFLQLDKSKYDLSLGNWTNTNNSDMVYFQTDDAQAANLSLANVQQKVNDNWKKFKQENKINFTYNRQIEKLPLLESHFATDVKDSGIDKTSKKVIYGLIGTAIFLLVLACINYVNLTTAQLPQRNKEIGIRKTLGSKAAHLILQMMLETMLVITMAIVLSGAISHFAISALEDFFSRESIQFHNPVSFALFLGTVLIFTVLLAGLYPSWIITKVNAVNIFRNKGQLHVTTERINLRKVLIVFQFVVAQVFIVSALIIGKQMSFTIHKDLGFNKDAVITTEIPYKLRNSENYSTKRKTLIEELRTIPGIKNVSLGEKPMEDQVSSSVFNHITPGVNEPEMQRIFLKSVDTAYLELYDLELVAGQNLLPSDTVSSFVINESAVTMFGFKSPEDAIGKIIGQGKRRFPIMGVIKDFHITSFYTVIEPMALRSYTANVNTINIKFEANKSGQIPELIDLVNKKWNQFFPQEEFNYTFYDDSIAELYIKEQQLLKLTNISTAIAILISCLGLFGLATIIAYQRSKEIGIRKVLGASISGIVSLLSKDFVKMVLIAILIASPIVWWGCNKWLEDFVYKIEISWIPFGFGGLIAVTAALLTVSYQALKAAKVNPVESLRDE</sequence>
<evidence type="ECO:0000256" key="2">
    <source>
        <dbReference type="ARBA" id="ARBA00022475"/>
    </source>
</evidence>
<gene>
    <name evidence="9" type="ORF">ACFSR5_08110</name>
</gene>
<comment type="caution">
    <text evidence="9">The sequence shown here is derived from an EMBL/GenBank/DDBJ whole genome shotgun (WGS) entry which is preliminary data.</text>
</comment>
<dbReference type="Pfam" id="PF12704">
    <property type="entry name" value="MacB_PCD"/>
    <property type="match status" value="1"/>
</dbReference>
<feature type="domain" description="ABC3 transporter permease C-terminal" evidence="7">
    <location>
        <begin position="309"/>
        <end position="422"/>
    </location>
</feature>
<feature type="transmembrane region" description="Helical" evidence="6">
    <location>
        <begin position="21"/>
        <end position="38"/>
    </location>
</feature>
<keyword evidence="2" id="KW-1003">Cell membrane</keyword>
<organism evidence="9 10">
    <name type="scientific">Sphingobacterium suaedae</name>
    <dbReference type="NCBI Taxonomy" id="1686402"/>
    <lineage>
        <taxon>Bacteria</taxon>
        <taxon>Pseudomonadati</taxon>
        <taxon>Bacteroidota</taxon>
        <taxon>Sphingobacteriia</taxon>
        <taxon>Sphingobacteriales</taxon>
        <taxon>Sphingobacteriaceae</taxon>
        <taxon>Sphingobacterium</taxon>
    </lineage>
</organism>
<dbReference type="Proteomes" id="UP001597545">
    <property type="component" value="Unassembled WGS sequence"/>
</dbReference>
<proteinExistence type="predicted"/>
<evidence type="ECO:0000256" key="1">
    <source>
        <dbReference type="ARBA" id="ARBA00004651"/>
    </source>
</evidence>
<keyword evidence="10" id="KW-1185">Reference proteome</keyword>
<dbReference type="InterPro" id="IPR050250">
    <property type="entry name" value="Macrolide_Exporter_MacB"/>
</dbReference>
<dbReference type="EMBL" id="JBHULR010000003">
    <property type="protein sequence ID" value="MFD2547605.1"/>
    <property type="molecule type" value="Genomic_DNA"/>
</dbReference>
<feature type="transmembrane region" description="Helical" evidence="6">
    <location>
        <begin position="787"/>
        <end position="807"/>
    </location>
</feature>
<protein>
    <submittedName>
        <fullName evidence="9">ABC transporter permease</fullName>
    </submittedName>
</protein>
<feature type="transmembrane region" description="Helical" evidence="6">
    <location>
        <begin position="395"/>
        <end position="418"/>
    </location>
</feature>
<reference evidence="10" key="1">
    <citation type="journal article" date="2019" name="Int. J. Syst. Evol. Microbiol.">
        <title>The Global Catalogue of Microorganisms (GCM) 10K type strain sequencing project: providing services to taxonomists for standard genome sequencing and annotation.</title>
        <authorList>
            <consortium name="The Broad Institute Genomics Platform"/>
            <consortium name="The Broad Institute Genome Sequencing Center for Infectious Disease"/>
            <person name="Wu L."/>
            <person name="Ma J."/>
        </authorList>
    </citation>
    <scope>NUCLEOTIDE SEQUENCE [LARGE SCALE GENOMIC DNA]</scope>
    <source>
        <strain evidence="10">KCTC 42662</strain>
    </source>
</reference>
<keyword evidence="3 6" id="KW-0812">Transmembrane</keyword>
<dbReference type="PROSITE" id="PS51257">
    <property type="entry name" value="PROKAR_LIPOPROTEIN"/>
    <property type="match status" value="1"/>
</dbReference>
<feature type="transmembrane region" description="Helical" evidence="6">
    <location>
        <begin position="348"/>
        <end position="375"/>
    </location>
</feature>
<keyword evidence="5 6" id="KW-0472">Membrane</keyword>
<evidence type="ECO:0000256" key="4">
    <source>
        <dbReference type="ARBA" id="ARBA00022989"/>
    </source>
</evidence>